<dbReference type="Proteomes" id="UP001251849">
    <property type="component" value="Unassembled WGS sequence"/>
</dbReference>
<keyword evidence="2" id="KW-0472">Membrane</keyword>
<protein>
    <submittedName>
        <fullName evidence="3">Uncharacterized protein</fullName>
    </submittedName>
</protein>
<sequence>MSTPDQPSTPPLTRRQLRELRNTASTPIITPEQAQADAEMSDAAAEEAAEAAAAHEAEVAPERTPIALDDLSDLDPDARPVTRRQARLLEKLRTGTVEVIPTDTGDVPTSETEAEPDVADGVPQADAAHEAPEDAPDVVDAEDIEHLEEPATADEPAAVDEPADEAEPLHAADDEDAHVVDDEDAHGVDDEDAHDVDDEEPAAHGDKSAEHEKLAEEERAQDDAPAEADADEPTDDAAAESAERKETEAHDEEQEPARVVAPDLGAQLLEDGAAHVELPPSFDHLLTRGGSGSASAPNALILSQTPDTGSLSVPILGTGELIITGSYQLPDTFGSTGGAPGVSDGKDADAALMDGELPPASSPTPIAASAAISTIKSADDIIRPPAPEKGSRLMMTLAICAGALGLAIATVLVLILVNGSF</sequence>
<feature type="region of interest" description="Disordered" evidence="1">
    <location>
        <begin position="1"/>
        <end position="79"/>
    </location>
</feature>
<keyword evidence="4" id="KW-1185">Reference proteome</keyword>
<feature type="compositionally biased region" description="Acidic residues" evidence="1">
    <location>
        <begin position="189"/>
        <end position="200"/>
    </location>
</feature>
<feature type="compositionally biased region" description="Basic and acidic residues" evidence="1">
    <location>
        <begin position="167"/>
        <end position="188"/>
    </location>
</feature>
<reference evidence="3 4" key="1">
    <citation type="submission" date="2023-08" db="EMBL/GenBank/DDBJ databases">
        <title>Microbacterium aquilitoris sp. nov. and Microbacterium gwkjibeachense sp. nov., isolated from beach.</title>
        <authorList>
            <person name="Lee S.D."/>
            <person name="Yang H."/>
            <person name="Kim I."/>
        </authorList>
    </citation>
    <scope>NUCLEOTIDE SEQUENCE [LARGE SCALE GENOMIC DNA]</scope>
    <source>
        <strain evidence="3 4">KSW4-11</strain>
    </source>
</reference>
<comment type="caution">
    <text evidence="3">The sequence shown here is derived from an EMBL/GenBank/DDBJ whole genome shotgun (WGS) entry which is preliminary data.</text>
</comment>
<dbReference type="EMBL" id="JAUZVV010000002">
    <property type="protein sequence ID" value="MDT3316982.1"/>
    <property type="molecule type" value="Genomic_DNA"/>
</dbReference>
<feature type="compositionally biased region" description="Acidic residues" evidence="1">
    <location>
        <begin position="224"/>
        <end position="238"/>
    </location>
</feature>
<gene>
    <name evidence="3" type="ORF">Q9S71_09110</name>
</gene>
<feature type="compositionally biased region" description="Basic and acidic residues" evidence="1">
    <location>
        <begin position="201"/>
        <end position="222"/>
    </location>
</feature>
<evidence type="ECO:0000313" key="3">
    <source>
        <dbReference type="EMBL" id="MDT3316982.1"/>
    </source>
</evidence>
<feature type="compositionally biased region" description="Acidic residues" evidence="1">
    <location>
        <begin position="157"/>
        <end position="166"/>
    </location>
</feature>
<name>A0ABU3GD75_9MICO</name>
<proteinExistence type="predicted"/>
<evidence type="ECO:0000256" key="1">
    <source>
        <dbReference type="SAM" id="MobiDB-lite"/>
    </source>
</evidence>
<evidence type="ECO:0000256" key="2">
    <source>
        <dbReference type="SAM" id="Phobius"/>
    </source>
</evidence>
<feature type="region of interest" description="Disordered" evidence="1">
    <location>
        <begin position="93"/>
        <end position="258"/>
    </location>
</feature>
<keyword evidence="2" id="KW-1133">Transmembrane helix</keyword>
<evidence type="ECO:0000313" key="4">
    <source>
        <dbReference type="Proteomes" id="UP001251849"/>
    </source>
</evidence>
<feature type="compositionally biased region" description="Acidic residues" evidence="1">
    <location>
        <begin position="133"/>
        <end position="146"/>
    </location>
</feature>
<keyword evidence="2" id="KW-0812">Transmembrane</keyword>
<organism evidence="3 4">
    <name type="scientific">Microbacterium gawkjiense</name>
    <dbReference type="NCBI Taxonomy" id="3067309"/>
    <lineage>
        <taxon>Bacteria</taxon>
        <taxon>Bacillati</taxon>
        <taxon>Actinomycetota</taxon>
        <taxon>Actinomycetes</taxon>
        <taxon>Micrococcales</taxon>
        <taxon>Microbacteriaceae</taxon>
        <taxon>Microbacterium</taxon>
    </lineage>
</organism>
<feature type="compositionally biased region" description="Low complexity" evidence="1">
    <location>
        <begin position="32"/>
        <end position="43"/>
    </location>
</feature>
<accession>A0ABU3GD75</accession>
<dbReference type="RefSeq" id="WP_311861934.1">
    <property type="nucleotide sequence ID" value="NZ_JAUZVV010000002.1"/>
</dbReference>
<feature type="transmembrane region" description="Helical" evidence="2">
    <location>
        <begin position="393"/>
        <end position="417"/>
    </location>
</feature>